<keyword evidence="5" id="KW-0378">Hydrolase</keyword>
<comment type="subcellular location">
    <subcellularLocation>
        <location evidence="1">Nucleus</location>
    </subcellularLocation>
</comment>
<dbReference type="PANTHER" id="PTHR12415:SF0">
    <property type="entry name" value="TYROSYL-DNA PHOSPHODIESTERASE 1"/>
    <property type="match status" value="1"/>
</dbReference>
<protein>
    <submittedName>
        <fullName evidence="13">Phospholipase D/nuclease</fullName>
    </submittedName>
</protein>
<comment type="similarity">
    <text evidence="2">Belongs to the tyrosyl-DNA phosphodiesterase family.</text>
</comment>
<dbReference type="Proteomes" id="UP001392437">
    <property type="component" value="Unassembled WGS sequence"/>
</dbReference>
<dbReference type="GO" id="GO:0005634">
    <property type="term" value="C:nucleus"/>
    <property type="evidence" value="ECO:0007669"/>
    <property type="project" value="UniProtKB-SubCell"/>
</dbReference>
<dbReference type="Pfam" id="PF06087">
    <property type="entry name" value="Tyr-DNA_phospho"/>
    <property type="match status" value="1"/>
</dbReference>
<gene>
    <name evidence="13" type="ORF">PG999_008288</name>
</gene>
<feature type="binding site" evidence="10">
    <location>
        <position position="159"/>
    </location>
    <ligand>
        <name>substrate</name>
    </ligand>
</feature>
<sequence>MAYPNGALRITRTPGRLNNKNCVGLGGIINKEHLVSACIFAFYIADEEFLPYLPISTSSTDAVPVSYIFKATHIFNCSHYIQIYIGRDPNNDPFLQRAASRADIPLGEGKLAKKNLETLRPHLEDLHRTATPQQSSDESGGNTNIHAFYAWSAGCSHSKILLLVYPAFLRIVITSCNMMDIDTALGDNHWYLHDVPRRATRASRPLAGFEGTLMAHMEALGTPAAFLDSVRGVYLVTSHPGTFAGPKAEQHGLLRLRKIVKHLGLGLGDKSDDGKVRLEVCAASIGNISAQWLNAFYECALGEPEIGFPEDEGDGSGDLVPLIKLFFPTVSDVRAADTDSQEGASNIGCHLRPWATASQAVKEIFHHYRSKDAGRLFHQKLIMAYDPSQPDEVPHYIYVGSANLSRSAWGSVTEDKKRGSEATCHTKLTGVSNFECGVVIPGRLIMGLLEPGTGTWQDGVVPYDQTAEPYDLERDRPWSDPRWVRDYRDDYSD</sequence>
<accession>A0AAW0QHB2</accession>
<evidence type="ECO:0000313" key="13">
    <source>
        <dbReference type="EMBL" id="KAK8104929.1"/>
    </source>
</evidence>
<evidence type="ECO:0000256" key="2">
    <source>
        <dbReference type="ARBA" id="ARBA00010205"/>
    </source>
</evidence>
<evidence type="ECO:0000259" key="12">
    <source>
        <dbReference type="PROSITE" id="PS50035"/>
    </source>
</evidence>
<dbReference type="GO" id="GO:0004527">
    <property type="term" value="F:exonuclease activity"/>
    <property type="evidence" value="ECO:0007669"/>
    <property type="project" value="UniProtKB-KW"/>
</dbReference>
<dbReference type="GO" id="GO:0003690">
    <property type="term" value="F:double-stranded DNA binding"/>
    <property type="evidence" value="ECO:0007669"/>
    <property type="project" value="TreeGrafter"/>
</dbReference>
<reference evidence="13 14" key="1">
    <citation type="submission" date="2023-01" db="EMBL/GenBank/DDBJ databases">
        <title>Analysis of 21 Apiospora genomes using comparative genomics revels a genus with tremendous synthesis potential of carbohydrate active enzymes and secondary metabolites.</title>
        <authorList>
            <person name="Sorensen T."/>
        </authorList>
    </citation>
    <scope>NUCLEOTIDE SEQUENCE [LARGE SCALE GENOMIC DNA]</scope>
    <source>
        <strain evidence="13 14">CBS 117206</strain>
    </source>
</reference>
<dbReference type="GO" id="GO:0006281">
    <property type="term" value="P:DNA repair"/>
    <property type="evidence" value="ECO:0007669"/>
    <property type="project" value="UniProtKB-KW"/>
</dbReference>
<evidence type="ECO:0000256" key="6">
    <source>
        <dbReference type="ARBA" id="ARBA00022839"/>
    </source>
</evidence>
<dbReference type="GO" id="GO:0003697">
    <property type="term" value="F:single-stranded DNA binding"/>
    <property type="evidence" value="ECO:0007669"/>
    <property type="project" value="TreeGrafter"/>
</dbReference>
<organism evidence="13 14">
    <name type="scientific">Apiospora kogelbergensis</name>
    <dbReference type="NCBI Taxonomy" id="1337665"/>
    <lineage>
        <taxon>Eukaryota</taxon>
        <taxon>Fungi</taxon>
        <taxon>Dikarya</taxon>
        <taxon>Ascomycota</taxon>
        <taxon>Pezizomycotina</taxon>
        <taxon>Sordariomycetes</taxon>
        <taxon>Xylariomycetidae</taxon>
        <taxon>Amphisphaeriales</taxon>
        <taxon>Apiosporaceae</taxon>
        <taxon>Apiospora</taxon>
    </lineage>
</organism>
<proteinExistence type="inferred from homology"/>
<dbReference type="Gene3D" id="3.30.870.10">
    <property type="entry name" value="Endonuclease Chain A"/>
    <property type="match status" value="2"/>
</dbReference>
<evidence type="ECO:0000313" key="14">
    <source>
        <dbReference type="Proteomes" id="UP001392437"/>
    </source>
</evidence>
<keyword evidence="7" id="KW-0234">DNA repair</keyword>
<dbReference type="PANTHER" id="PTHR12415">
    <property type="entry name" value="TYROSYL-DNA PHOSPHODIESTERASE 1"/>
    <property type="match status" value="1"/>
</dbReference>
<dbReference type="PROSITE" id="PS50035">
    <property type="entry name" value="PLD"/>
    <property type="match status" value="1"/>
</dbReference>
<keyword evidence="6" id="KW-0269">Exonuclease</keyword>
<keyword evidence="3" id="KW-0540">Nuclease</keyword>
<evidence type="ECO:0000256" key="7">
    <source>
        <dbReference type="ARBA" id="ARBA00023204"/>
    </source>
</evidence>
<keyword evidence="8" id="KW-0539">Nucleus</keyword>
<dbReference type="InterPro" id="IPR010347">
    <property type="entry name" value="Tdp1"/>
</dbReference>
<evidence type="ECO:0000256" key="8">
    <source>
        <dbReference type="ARBA" id="ARBA00023242"/>
    </source>
</evidence>
<dbReference type="AlphaFoldDB" id="A0AAW0QHB2"/>
<evidence type="ECO:0000256" key="9">
    <source>
        <dbReference type="PIRSR" id="PIRSR610347-1"/>
    </source>
</evidence>
<evidence type="ECO:0000256" key="1">
    <source>
        <dbReference type="ARBA" id="ARBA00004123"/>
    </source>
</evidence>
<evidence type="ECO:0000256" key="3">
    <source>
        <dbReference type="ARBA" id="ARBA00022722"/>
    </source>
</evidence>
<feature type="active site" description="Proton donor/acceptor" evidence="9">
    <location>
        <position position="378"/>
    </location>
</feature>
<dbReference type="InterPro" id="IPR001736">
    <property type="entry name" value="PLipase_D/transphosphatidylase"/>
</dbReference>
<dbReference type="EMBL" id="JAQQWP010000008">
    <property type="protein sequence ID" value="KAK8104929.1"/>
    <property type="molecule type" value="Genomic_DNA"/>
</dbReference>
<dbReference type="SUPFAM" id="SSF56024">
    <property type="entry name" value="Phospholipase D/nuclease"/>
    <property type="match status" value="2"/>
</dbReference>
<evidence type="ECO:0000256" key="5">
    <source>
        <dbReference type="ARBA" id="ARBA00022801"/>
    </source>
</evidence>
<evidence type="ECO:0000256" key="11">
    <source>
        <dbReference type="PIRSR" id="PIRSR610347-3"/>
    </source>
</evidence>
<evidence type="ECO:0000256" key="4">
    <source>
        <dbReference type="ARBA" id="ARBA00022763"/>
    </source>
</evidence>
<feature type="binding site" evidence="10">
    <location>
        <position position="380"/>
    </location>
    <ligand>
        <name>substrate</name>
    </ligand>
</feature>
<name>A0AAW0QHB2_9PEZI</name>
<feature type="active site" description="Nucleophile" evidence="9">
    <location>
        <position position="157"/>
    </location>
</feature>
<keyword evidence="4" id="KW-0227">DNA damage</keyword>
<keyword evidence="14" id="KW-1185">Reference proteome</keyword>
<evidence type="ECO:0000256" key="10">
    <source>
        <dbReference type="PIRSR" id="PIRSR610347-2"/>
    </source>
</evidence>
<comment type="caution">
    <text evidence="13">The sequence shown here is derived from an EMBL/GenBank/DDBJ whole genome shotgun (WGS) entry which is preliminary data.</text>
</comment>
<feature type="site" description="Interaction with DNA" evidence="11">
    <location>
        <position position="405"/>
    </location>
</feature>
<dbReference type="GO" id="GO:0017005">
    <property type="term" value="F:3'-tyrosyl-DNA phosphodiesterase activity"/>
    <property type="evidence" value="ECO:0007669"/>
    <property type="project" value="TreeGrafter"/>
</dbReference>
<feature type="domain" description="PLD phosphodiesterase" evidence="12">
    <location>
        <begin position="373"/>
        <end position="408"/>
    </location>
</feature>